<proteinExistence type="predicted"/>
<dbReference type="AlphaFoldDB" id="A0A7S9LAM6"/>
<accession>A0A7S9LAM6</accession>
<dbReference type="EMBL" id="CP064946">
    <property type="protein sequence ID" value="QPH50639.1"/>
    <property type="molecule type" value="Genomic_DNA"/>
</dbReference>
<dbReference type="RefSeq" id="WP_196110566.1">
    <property type="nucleotide sequence ID" value="NZ_CP064943.1"/>
</dbReference>
<name>A0A7S9LAM6_9PSED</name>
<evidence type="ECO:0000313" key="2">
    <source>
        <dbReference type="Proteomes" id="UP000594430"/>
    </source>
</evidence>
<protein>
    <submittedName>
        <fullName evidence="1">Uncharacterized protein</fullName>
    </submittedName>
</protein>
<reference evidence="1 2" key="1">
    <citation type="submission" date="2020-11" db="EMBL/GenBank/DDBJ databases">
        <title>Pseudomonas fulva producing VIM-24.</title>
        <authorList>
            <person name="Liu S."/>
        </authorList>
    </citation>
    <scope>NUCLEOTIDE SEQUENCE [LARGE SCALE GENOMIC DNA]</scope>
    <source>
        <strain evidence="1 2">ZDHY414</strain>
    </source>
</reference>
<gene>
    <name evidence="1" type="ORF">IZU98_08055</name>
</gene>
<dbReference type="Proteomes" id="UP000594430">
    <property type="component" value="Chromosome"/>
</dbReference>
<evidence type="ECO:0000313" key="1">
    <source>
        <dbReference type="EMBL" id="QPH50639.1"/>
    </source>
</evidence>
<sequence length="154" mass="17777">MLKKSFPYNQDIMIIPADPCRRDRADGTFSGLRQKFTAVRISNNEVITSQVFSAWNVSRSRVKNFFDSWFNLTIKCMNWDTSSPEYGASWQYSHYELFFGSGDPVINYTPPPKDMARPKPPRFNFEAMVGDTLMPSRPLFFPSFHGDEVSDLQP</sequence>
<organism evidence="1 2">
    <name type="scientific">Pseudomonas fulva</name>
    <dbReference type="NCBI Taxonomy" id="47880"/>
    <lineage>
        <taxon>Bacteria</taxon>
        <taxon>Pseudomonadati</taxon>
        <taxon>Pseudomonadota</taxon>
        <taxon>Gammaproteobacteria</taxon>
        <taxon>Pseudomonadales</taxon>
        <taxon>Pseudomonadaceae</taxon>
        <taxon>Pseudomonas</taxon>
    </lineage>
</organism>